<dbReference type="Proteomes" id="UP000027002">
    <property type="component" value="Chromosome 1"/>
</dbReference>
<dbReference type="KEGG" id="uvi:66061305"/>
<proteinExistence type="predicted"/>
<feature type="region of interest" description="Disordered" evidence="1">
    <location>
        <begin position="54"/>
        <end position="160"/>
    </location>
</feature>
<name>A0A8E5HIW6_USTVR</name>
<protein>
    <submittedName>
        <fullName evidence="2">Uncharacterized protein</fullName>
    </submittedName>
</protein>
<sequence length="181" mass="19608">MTDYDAIARQAEADLNTYQSKTGNARPQGLDDAGVNSFAEKKFDSARVIYGEELSANQGYSKRIPPSQDGFLDDRGRQTRGDHFRGQGDPMDKLQASYKDPTGQDDSSKKHRHVDSADIANMGQEASRSNVGANPAGVGGSRFKGDEYYTPESVPDSISAEGWVAPDSVVQGSKEAESIRK</sequence>
<feature type="compositionally biased region" description="Basic and acidic residues" evidence="1">
    <location>
        <begin position="72"/>
        <end position="92"/>
    </location>
</feature>
<organism evidence="2 3">
    <name type="scientific">Ustilaginoidea virens</name>
    <name type="common">Rice false smut fungus</name>
    <name type="synonym">Villosiclava virens</name>
    <dbReference type="NCBI Taxonomy" id="1159556"/>
    <lineage>
        <taxon>Eukaryota</taxon>
        <taxon>Fungi</taxon>
        <taxon>Dikarya</taxon>
        <taxon>Ascomycota</taxon>
        <taxon>Pezizomycotina</taxon>
        <taxon>Sordariomycetes</taxon>
        <taxon>Hypocreomycetidae</taxon>
        <taxon>Hypocreales</taxon>
        <taxon>Clavicipitaceae</taxon>
        <taxon>Ustilaginoidea</taxon>
    </lineage>
</organism>
<dbReference type="OrthoDB" id="3359339at2759"/>
<gene>
    <name evidence="2" type="ORF">UV8b_00527</name>
</gene>
<reference evidence="2" key="1">
    <citation type="submission" date="2020-03" db="EMBL/GenBank/DDBJ databases">
        <title>A mixture of massive structural variations and highly conserved coding sequences in Ustilaginoidea virens genome.</title>
        <authorList>
            <person name="Zhang K."/>
            <person name="Zhao Z."/>
            <person name="Zhang Z."/>
            <person name="Li Y."/>
            <person name="Hsiang T."/>
            <person name="Sun W."/>
        </authorList>
    </citation>
    <scope>NUCLEOTIDE SEQUENCE</scope>
    <source>
        <strain evidence="2">UV-8b</strain>
    </source>
</reference>
<dbReference type="AlphaFoldDB" id="A0A8E5HIW6"/>
<dbReference type="EMBL" id="CP072753">
    <property type="protein sequence ID" value="QUC16286.1"/>
    <property type="molecule type" value="Genomic_DNA"/>
</dbReference>
<evidence type="ECO:0000256" key="1">
    <source>
        <dbReference type="SAM" id="MobiDB-lite"/>
    </source>
</evidence>
<evidence type="ECO:0000313" key="3">
    <source>
        <dbReference type="Proteomes" id="UP000027002"/>
    </source>
</evidence>
<evidence type="ECO:0000313" key="2">
    <source>
        <dbReference type="EMBL" id="QUC16286.1"/>
    </source>
</evidence>
<keyword evidence="3" id="KW-1185">Reference proteome</keyword>
<dbReference type="RefSeq" id="XP_042993959.1">
    <property type="nucleotide sequence ID" value="XM_043138025.1"/>
</dbReference>
<dbReference type="GeneID" id="66061305"/>
<accession>A0A8E5HIW6</accession>